<dbReference type="InterPro" id="IPR003599">
    <property type="entry name" value="Ig_sub"/>
</dbReference>
<feature type="domain" description="Ig-like" evidence="1">
    <location>
        <begin position="26"/>
        <end position="128"/>
    </location>
</feature>
<organism evidence="2 3">
    <name type="scientific">Rhynchophorus ferrugineus</name>
    <name type="common">Red palm weevil</name>
    <name type="synonym">Curculio ferrugineus</name>
    <dbReference type="NCBI Taxonomy" id="354439"/>
    <lineage>
        <taxon>Eukaryota</taxon>
        <taxon>Metazoa</taxon>
        <taxon>Ecdysozoa</taxon>
        <taxon>Arthropoda</taxon>
        <taxon>Hexapoda</taxon>
        <taxon>Insecta</taxon>
        <taxon>Pterygota</taxon>
        <taxon>Neoptera</taxon>
        <taxon>Endopterygota</taxon>
        <taxon>Coleoptera</taxon>
        <taxon>Polyphaga</taxon>
        <taxon>Cucujiformia</taxon>
        <taxon>Curculionidae</taxon>
        <taxon>Dryophthorinae</taxon>
        <taxon>Rhynchophorus</taxon>
    </lineage>
</organism>
<gene>
    <name evidence="2" type="ORF">GWI33_021060</name>
</gene>
<dbReference type="SMART" id="SM00409">
    <property type="entry name" value="IG"/>
    <property type="match status" value="1"/>
</dbReference>
<reference evidence="2" key="1">
    <citation type="submission" date="2020-08" db="EMBL/GenBank/DDBJ databases">
        <title>Genome sequencing and assembly of the red palm weevil Rhynchophorus ferrugineus.</title>
        <authorList>
            <person name="Dias G.B."/>
            <person name="Bergman C.M."/>
            <person name="Manee M."/>
        </authorList>
    </citation>
    <scope>NUCLEOTIDE SEQUENCE</scope>
    <source>
        <strain evidence="2">AA-2017</strain>
        <tissue evidence="2">Whole larva</tissue>
    </source>
</reference>
<dbReference type="Proteomes" id="UP000625711">
    <property type="component" value="Unassembled WGS sequence"/>
</dbReference>
<dbReference type="InterPro" id="IPR007110">
    <property type="entry name" value="Ig-like_dom"/>
</dbReference>
<dbReference type="InterPro" id="IPR013783">
    <property type="entry name" value="Ig-like_fold"/>
</dbReference>
<dbReference type="PROSITE" id="PS50835">
    <property type="entry name" value="IG_LIKE"/>
    <property type="match status" value="1"/>
</dbReference>
<evidence type="ECO:0000313" key="2">
    <source>
        <dbReference type="EMBL" id="KAF7265525.1"/>
    </source>
</evidence>
<dbReference type="SUPFAM" id="SSF48726">
    <property type="entry name" value="Immunoglobulin"/>
    <property type="match status" value="1"/>
</dbReference>
<proteinExistence type="predicted"/>
<dbReference type="AlphaFoldDB" id="A0A834HVF2"/>
<dbReference type="Gene3D" id="2.60.40.10">
    <property type="entry name" value="Immunoglobulins"/>
    <property type="match status" value="1"/>
</dbReference>
<dbReference type="OrthoDB" id="10006996at2759"/>
<name>A0A834HVF2_RHYFE</name>
<dbReference type="InterPro" id="IPR036179">
    <property type="entry name" value="Ig-like_dom_sf"/>
</dbReference>
<dbReference type="PANTHER" id="PTHR23278">
    <property type="entry name" value="SIDESTEP PROTEIN"/>
    <property type="match status" value="1"/>
</dbReference>
<protein>
    <recommendedName>
        <fullName evidence="1">Ig-like domain-containing protein</fullName>
    </recommendedName>
</protein>
<dbReference type="InterPro" id="IPR013106">
    <property type="entry name" value="Ig_V-set"/>
</dbReference>
<comment type="caution">
    <text evidence="2">The sequence shown here is derived from an EMBL/GenBank/DDBJ whole genome shotgun (WGS) entry which is preliminary data.</text>
</comment>
<keyword evidence="3" id="KW-1185">Reference proteome</keyword>
<evidence type="ECO:0000259" key="1">
    <source>
        <dbReference type="PROSITE" id="PS50835"/>
    </source>
</evidence>
<accession>A0A834HVF2</accession>
<dbReference type="EMBL" id="JAACXV010014609">
    <property type="protein sequence ID" value="KAF7265525.1"/>
    <property type="molecule type" value="Genomic_DNA"/>
</dbReference>
<sequence>MDNSYGGIESSTFRCSVPLVHVDAVQGEAVYLPCDISMPDPSDKVLLVLWYREDLGTPIYSVDGRNRDFSIAERWSDEKVFSNRAYFLQDKHPAELGIDHIRETDQAVYRCRVDFKMGQTRNSLVNLTVIASVIGEKT</sequence>
<evidence type="ECO:0000313" key="3">
    <source>
        <dbReference type="Proteomes" id="UP000625711"/>
    </source>
</evidence>
<dbReference type="Pfam" id="PF07686">
    <property type="entry name" value="V-set"/>
    <property type="match status" value="1"/>
</dbReference>
<dbReference type="PANTHER" id="PTHR23278:SF25">
    <property type="entry name" value="GH14967P"/>
    <property type="match status" value="1"/>
</dbReference>